<evidence type="ECO:0008006" key="2">
    <source>
        <dbReference type="Google" id="ProtNLM"/>
    </source>
</evidence>
<dbReference type="InterPro" id="IPR003682">
    <property type="entry name" value="rRNA_ssu_MeTfrase_G"/>
</dbReference>
<dbReference type="GO" id="GO:0005737">
    <property type="term" value="C:cytoplasm"/>
    <property type="evidence" value="ECO:0007669"/>
    <property type="project" value="InterPro"/>
</dbReference>
<dbReference type="Gene3D" id="3.40.50.150">
    <property type="entry name" value="Vaccinia Virus protein VP39"/>
    <property type="match status" value="1"/>
</dbReference>
<reference evidence="1" key="1">
    <citation type="journal article" date="2014" name="Front. Microbiol.">
        <title>High frequency of phylogenetically diverse reductive dehalogenase-homologous genes in deep subseafloor sedimentary metagenomes.</title>
        <authorList>
            <person name="Kawai M."/>
            <person name="Futagami T."/>
            <person name="Toyoda A."/>
            <person name="Takaki Y."/>
            <person name="Nishi S."/>
            <person name="Hori S."/>
            <person name="Arai W."/>
            <person name="Tsubouchi T."/>
            <person name="Morono Y."/>
            <person name="Uchiyama I."/>
            <person name="Ito T."/>
            <person name="Fujiyama A."/>
            <person name="Inagaki F."/>
            <person name="Takami H."/>
        </authorList>
    </citation>
    <scope>NUCLEOTIDE SEQUENCE</scope>
    <source>
        <strain evidence="1">Expedition CK06-06</strain>
    </source>
</reference>
<comment type="caution">
    <text evidence="1">The sequence shown here is derived from an EMBL/GenBank/DDBJ whole genome shotgun (WGS) entry which is preliminary data.</text>
</comment>
<dbReference type="SUPFAM" id="SSF53335">
    <property type="entry name" value="S-adenosyl-L-methionine-dependent methyltransferases"/>
    <property type="match status" value="1"/>
</dbReference>
<dbReference type="AlphaFoldDB" id="X1SP22"/>
<accession>X1SP22</accession>
<dbReference type="GO" id="GO:0008649">
    <property type="term" value="F:rRNA methyltransferase activity"/>
    <property type="evidence" value="ECO:0007669"/>
    <property type="project" value="InterPro"/>
</dbReference>
<dbReference type="EMBL" id="BARW01015430">
    <property type="protein sequence ID" value="GAI94688.1"/>
    <property type="molecule type" value="Genomic_DNA"/>
</dbReference>
<dbReference type="Pfam" id="PF02527">
    <property type="entry name" value="GidB"/>
    <property type="match status" value="1"/>
</dbReference>
<evidence type="ECO:0000313" key="1">
    <source>
        <dbReference type="EMBL" id="GAI94688.1"/>
    </source>
</evidence>
<dbReference type="InterPro" id="IPR029063">
    <property type="entry name" value="SAM-dependent_MTases_sf"/>
</dbReference>
<sequence length="110" mass="12958">KIKVVSSIARELNLTNVYALQTRAEDYTAKFDFVTSRSVTSFPKFVKLVLNNFLRKNRNAINNGILYLKGGDLSRELSPFKDQAEIFYIRDFFNEPYFETKKIIYLPMRF</sequence>
<proteinExistence type="predicted"/>
<protein>
    <recommendedName>
        <fullName evidence="2">16S rRNA (Guanine(527)-N(7))-methyltransferase RsmG</fullName>
    </recommendedName>
</protein>
<feature type="non-terminal residue" evidence="1">
    <location>
        <position position="1"/>
    </location>
</feature>
<organism evidence="1">
    <name type="scientific">marine sediment metagenome</name>
    <dbReference type="NCBI Taxonomy" id="412755"/>
    <lineage>
        <taxon>unclassified sequences</taxon>
        <taxon>metagenomes</taxon>
        <taxon>ecological metagenomes</taxon>
    </lineage>
</organism>
<gene>
    <name evidence="1" type="ORF">S12H4_27086</name>
</gene>
<name>X1SP22_9ZZZZ</name>